<accession>A0A7G8BIM2</accession>
<dbReference type="AlphaFoldDB" id="A0A7G8BIM2"/>
<keyword evidence="1" id="KW-1133">Transmembrane helix</keyword>
<protein>
    <submittedName>
        <fullName evidence="2">Translocated intimin receptor Tir</fullName>
    </submittedName>
</protein>
<keyword evidence="1" id="KW-0472">Membrane</keyword>
<dbReference type="EMBL" id="CP060394">
    <property type="protein sequence ID" value="QNI32392.1"/>
    <property type="molecule type" value="Genomic_DNA"/>
</dbReference>
<name>A0A7G8BIM2_9BACT</name>
<dbReference type="Proteomes" id="UP000515312">
    <property type="component" value="Chromosome"/>
</dbReference>
<gene>
    <name evidence="2" type="ORF">H7849_26030</name>
</gene>
<evidence type="ECO:0000313" key="2">
    <source>
        <dbReference type="EMBL" id="QNI32392.1"/>
    </source>
</evidence>
<evidence type="ECO:0000256" key="1">
    <source>
        <dbReference type="SAM" id="Phobius"/>
    </source>
</evidence>
<proteinExistence type="predicted"/>
<dbReference type="KEGG" id="adin:H7849_26030"/>
<keyword evidence="2" id="KW-0675">Receptor</keyword>
<keyword evidence="3" id="KW-1185">Reference proteome</keyword>
<organism evidence="2 3">
    <name type="scientific">Alloacidobacterium dinghuense</name>
    <dbReference type="NCBI Taxonomy" id="2763107"/>
    <lineage>
        <taxon>Bacteria</taxon>
        <taxon>Pseudomonadati</taxon>
        <taxon>Acidobacteriota</taxon>
        <taxon>Terriglobia</taxon>
        <taxon>Terriglobales</taxon>
        <taxon>Acidobacteriaceae</taxon>
        <taxon>Alloacidobacterium</taxon>
    </lineage>
</organism>
<sequence>MLKAILTDVQFWIPVGVLAIGVALLAWLH</sequence>
<evidence type="ECO:0000313" key="3">
    <source>
        <dbReference type="Proteomes" id="UP000515312"/>
    </source>
</evidence>
<reference evidence="2 3" key="1">
    <citation type="submission" date="2020-08" db="EMBL/GenBank/DDBJ databases">
        <title>Edaphobacter telluris sp. nov. and Acidobacterium dinghuensis sp. nov., two acidobacteria isolated from forest soil.</title>
        <authorList>
            <person name="Fu J."/>
            <person name="Qiu L."/>
        </authorList>
    </citation>
    <scope>NUCLEOTIDE SEQUENCE [LARGE SCALE GENOMIC DNA]</scope>
    <source>
        <strain evidence="2">4Y35</strain>
    </source>
</reference>
<keyword evidence="1" id="KW-0812">Transmembrane</keyword>
<dbReference type="RefSeq" id="WP_186743347.1">
    <property type="nucleotide sequence ID" value="NZ_CP060394.1"/>
</dbReference>
<feature type="transmembrane region" description="Helical" evidence="1">
    <location>
        <begin position="12"/>
        <end position="28"/>
    </location>
</feature>